<dbReference type="SUPFAM" id="SSF56219">
    <property type="entry name" value="DNase I-like"/>
    <property type="match status" value="1"/>
</dbReference>
<keyword evidence="3" id="KW-0540">Nuclease</keyword>
<sequence>MKLITWNIQWARGVDEKVDPRRIIDHARQMANFDVLCLQEVAANFPDLDGNDRTDQFALFSELLPGFTAIEAIGVDVPDGAGGRKRFGNLILSRLPVAQALRHVLPWEAAATRNMPRVLVEAMVETPFGPIRVMTTHLEYSSPALRAAQVEGIRQIHRMAAARQTTPRQPGPHTYAPTPNAASAILTGDFNMRPDDAGMAQLLAPFEGDVPPLVDLWPVLKGTEPPPPSAFICDQTYGPPGCLDYVLATPDLAAQARSIVYDIETRASDHQPVLVEFDLG</sequence>
<dbReference type="PANTHER" id="PTHR14859:SF0">
    <property type="entry name" value="ENDONUCLEASE_EXONUCLEASE_PHOSPHATASE FAMILY PROTEIN, EXPRESSED"/>
    <property type="match status" value="1"/>
</dbReference>
<dbReference type="RefSeq" id="WP_055729999.1">
    <property type="nucleotide sequence ID" value="NZ_FUYX01000019.1"/>
</dbReference>
<dbReference type="EMBL" id="LMAR01000063">
    <property type="protein sequence ID" value="KQK28695.1"/>
    <property type="molecule type" value="Genomic_DNA"/>
</dbReference>
<evidence type="ECO:0000313" key="4">
    <source>
        <dbReference type="Proteomes" id="UP000051562"/>
    </source>
</evidence>
<dbReference type="Proteomes" id="UP000190130">
    <property type="component" value="Unassembled WGS sequence"/>
</dbReference>
<dbReference type="EMBL" id="FUYX01000019">
    <property type="protein sequence ID" value="SKC14547.1"/>
    <property type="molecule type" value="Genomic_DNA"/>
</dbReference>
<dbReference type="OrthoDB" id="9813425at2"/>
<dbReference type="GO" id="GO:0016020">
    <property type="term" value="C:membrane"/>
    <property type="evidence" value="ECO:0007669"/>
    <property type="project" value="GOC"/>
</dbReference>
<evidence type="ECO:0000259" key="1">
    <source>
        <dbReference type="Pfam" id="PF03372"/>
    </source>
</evidence>
<accession>A0A0Q3I142</accession>
<dbReference type="PANTHER" id="PTHR14859">
    <property type="entry name" value="CALCOFLUOR WHITE HYPERSENSITIVE PROTEIN PRECURSOR"/>
    <property type="match status" value="1"/>
</dbReference>
<proteinExistence type="predicted"/>
<evidence type="ECO:0000313" key="5">
    <source>
        <dbReference type="Proteomes" id="UP000190130"/>
    </source>
</evidence>
<dbReference type="InterPro" id="IPR005135">
    <property type="entry name" value="Endo/exonuclease/phosphatase"/>
</dbReference>
<dbReference type="GO" id="GO:0006506">
    <property type="term" value="P:GPI anchor biosynthetic process"/>
    <property type="evidence" value="ECO:0007669"/>
    <property type="project" value="TreeGrafter"/>
</dbReference>
<dbReference type="AlphaFoldDB" id="A0A0Q3I142"/>
<dbReference type="Gene3D" id="3.60.10.10">
    <property type="entry name" value="Endonuclease/exonuclease/phosphatase"/>
    <property type="match status" value="1"/>
</dbReference>
<keyword evidence="3" id="KW-0255">Endonuclease</keyword>
<gene>
    <name evidence="2" type="ORF">ARD30_20965</name>
    <name evidence="3" type="ORF">SAMN05660750_04754</name>
</gene>
<feature type="domain" description="Endonuclease/exonuclease/phosphatase" evidence="1">
    <location>
        <begin position="4"/>
        <end position="270"/>
    </location>
</feature>
<reference evidence="2 4" key="1">
    <citation type="submission" date="2015-10" db="EMBL/GenBank/DDBJ databases">
        <title>Draft genome of Bosea thiooxidans.</title>
        <authorList>
            <person name="Wang X."/>
        </authorList>
    </citation>
    <scope>NUCLEOTIDE SEQUENCE [LARGE SCALE GENOMIC DNA]</scope>
    <source>
        <strain evidence="2 4">CGMCC 9174</strain>
    </source>
</reference>
<dbReference type="InterPro" id="IPR051916">
    <property type="entry name" value="GPI-anchor_lipid_remodeler"/>
</dbReference>
<protein>
    <submittedName>
        <fullName evidence="3">Metal-dependent hydrolase, endonuclease/exonuclease/phosphatase family</fullName>
    </submittedName>
</protein>
<reference evidence="3 5" key="2">
    <citation type="submission" date="2017-02" db="EMBL/GenBank/DDBJ databases">
        <authorList>
            <person name="Peterson S.W."/>
        </authorList>
    </citation>
    <scope>NUCLEOTIDE SEQUENCE [LARGE SCALE GENOMIC DNA]</scope>
    <source>
        <strain evidence="3 5">DSM 9653</strain>
    </source>
</reference>
<keyword evidence="4" id="KW-1185">Reference proteome</keyword>
<keyword evidence="3" id="KW-0269">Exonuclease</keyword>
<dbReference type="InterPro" id="IPR036691">
    <property type="entry name" value="Endo/exonu/phosph_ase_sf"/>
</dbReference>
<dbReference type="Pfam" id="PF03372">
    <property type="entry name" value="Exo_endo_phos"/>
    <property type="match status" value="1"/>
</dbReference>
<evidence type="ECO:0000313" key="3">
    <source>
        <dbReference type="EMBL" id="SKC14547.1"/>
    </source>
</evidence>
<organism evidence="2 4">
    <name type="scientific">Bosea thiooxidans</name>
    <dbReference type="NCBI Taxonomy" id="53254"/>
    <lineage>
        <taxon>Bacteria</taxon>
        <taxon>Pseudomonadati</taxon>
        <taxon>Pseudomonadota</taxon>
        <taxon>Alphaproteobacteria</taxon>
        <taxon>Hyphomicrobiales</taxon>
        <taxon>Boseaceae</taxon>
        <taxon>Bosea</taxon>
    </lineage>
</organism>
<dbReference type="GO" id="GO:0004527">
    <property type="term" value="F:exonuclease activity"/>
    <property type="evidence" value="ECO:0007669"/>
    <property type="project" value="UniProtKB-KW"/>
</dbReference>
<dbReference type="GO" id="GO:0004519">
    <property type="term" value="F:endonuclease activity"/>
    <property type="evidence" value="ECO:0007669"/>
    <property type="project" value="UniProtKB-KW"/>
</dbReference>
<evidence type="ECO:0000313" key="2">
    <source>
        <dbReference type="EMBL" id="KQK28695.1"/>
    </source>
</evidence>
<keyword evidence="3" id="KW-0378">Hydrolase</keyword>
<name>A0A0Q3I142_9HYPH</name>
<dbReference type="Proteomes" id="UP000051562">
    <property type="component" value="Unassembled WGS sequence"/>
</dbReference>
<dbReference type="STRING" id="53254.SAMN05660750_04754"/>